<feature type="signal peptide" evidence="5">
    <location>
        <begin position="1"/>
        <end position="16"/>
    </location>
</feature>
<dbReference type="GO" id="GO:0002052">
    <property type="term" value="P:positive regulation of neuroblast proliferation"/>
    <property type="evidence" value="ECO:0007669"/>
    <property type="project" value="TreeGrafter"/>
</dbReference>
<dbReference type="STRING" id="7574.A0A1S3ID39"/>
<dbReference type="FunFam" id="3.10.100.10:FF:000001">
    <property type="entry name" value="Hyaluronan proteoglycan link protein 1"/>
    <property type="match status" value="1"/>
</dbReference>
<dbReference type="InterPro" id="IPR050691">
    <property type="entry name" value="Hyaluronan_bind_Proteoglycan"/>
</dbReference>
<dbReference type="Gene3D" id="3.10.100.10">
    <property type="entry name" value="Mannose-Binding Protein A, subunit A"/>
    <property type="match status" value="1"/>
</dbReference>
<dbReference type="SMART" id="SM00445">
    <property type="entry name" value="LINK"/>
    <property type="match status" value="1"/>
</dbReference>
<dbReference type="InterPro" id="IPR000538">
    <property type="entry name" value="Link_dom"/>
</dbReference>
<evidence type="ECO:0000256" key="5">
    <source>
        <dbReference type="SAM" id="SignalP"/>
    </source>
</evidence>
<dbReference type="PRINTS" id="PR01265">
    <property type="entry name" value="LINKMODULE"/>
</dbReference>
<name>A0A1S3ID39_LINAN</name>
<proteinExistence type="predicted"/>
<dbReference type="PANTHER" id="PTHR22804:SF54">
    <property type="match status" value="1"/>
</dbReference>
<accession>A0A1S3ID39</accession>
<keyword evidence="2" id="KW-0964">Secreted</keyword>
<evidence type="ECO:0000256" key="2">
    <source>
        <dbReference type="ARBA" id="ARBA00022525"/>
    </source>
</evidence>
<dbReference type="GeneID" id="106162582"/>
<sequence length="276" mass="30112">MKILLAVCVLITIVTGQTTSPFPRTTTGKSCNLCDQNAQLRDLLQSLEGTLAEVSQQVITVVSQLSAQENRQSAMRDEQKKMSTQIAELGIKQNQVLETLAYHNASLARIEQEFQSMAYGVVGDRQLLGRQETYIKTLTGLVTDQGKLLAAQIQKLDDEKKLLESLKRDPTHCTRAGVFHAQSPSGGYQLTFEDAKQLCAKYGAAIATHAQLTAAWNDGLDVCACGWLADGDAGYPIHKARPGCLSYAGIHSGTNSWCKQTLIAKTGRADVYCFKQ</sequence>
<dbReference type="SUPFAM" id="SSF56436">
    <property type="entry name" value="C-type lectin-like"/>
    <property type="match status" value="1"/>
</dbReference>
<dbReference type="PROSITE" id="PS50963">
    <property type="entry name" value="LINK_2"/>
    <property type="match status" value="1"/>
</dbReference>
<dbReference type="Pfam" id="PF00193">
    <property type="entry name" value="Xlink"/>
    <property type="match status" value="1"/>
</dbReference>
<dbReference type="PANTHER" id="PTHR22804">
    <property type="entry name" value="AGGRECAN/VERSICAN PROTEOGLYCAN"/>
    <property type="match status" value="1"/>
</dbReference>
<reference evidence="8" key="1">
    <citation type="submission" date="2025-08" db="UniProtKB">
        <authorList>
            <consortium name="RefSeq"/>
        </authorList>
    </citation>
    <scope>IDENTIFICATION</scope>
    <source>
        <tissue evidence="8">Gonads</tissue>
    </source>
</reference>
<evidence type="ECO:0000259" key="6">
    <source>
        <dbReference type="PROSITE" id="PS50963"/>
    </source>
</evidence>
<feature type="domain" description="Link" evidence="6">
    <location>
        <begin position="177"/>
        <end position="275"/>
    </location>
</feature>
<dbReference type="RefSeq" id="XP_013395354.1">
    <property type="nucleotide sequence ID" value="XM_013539900.1"/>
</dbReference>
<comment type="subcellular location">
    <subcellularLocation>
        <location evidence="1">Secreted</location>
    </subcellularLocation>
</comment>
<dbReference type="InterPro" id="IPR016186">
    <property type="entry name" value="C-type_lectin-like/link_sf"/>
</dbReference>
<dbReference type="GO" id="GO:0005540">
    <property type="term" value="F:hyaluronic acid binding"/>
    <property type="evidence" value="ECO:0007669"/>
    <property type="project" value="InterPro"/>
</dbReference>
<dbReference type="GO" id="GO:0007155">
    <property type="term" value="P:cell adhesion"/>
    <property type="evidence" value="ECO:0007669"/>
    <property type="project" value="InterPro"/>
</dbReference>
<dbReference type="InterPro" id="IPR016187">
    <property type="entry name" value="CTDL_fold"/>
</dbReference>
<keyword evidence="7" id="KW-1185">Reference proteome</keyword>
<evidence type="ECO:0000256" key="1">
    <source>
        <dbReference type="ARBA" id="ARBA00004613"/>
    </source>
</evidence>
<dbReference type="GO" id="GO:0072534">
    <property type="term" value="C:perineuronal net"/>
    <property type="evidence" value="ECO:0007669"/>
    <property type="project" value="TreeGrafter"/>
</dbReference>
<dbReference type="InParanoid" id="A0A1S3ID39"/>
<dbReference type="OrthoDB" id="6369184at2759"/>
<dbReference type="AlphaFoldDB" id="A0A1S3ID39"/>
<dbReference type="KEGG" id="lak:106162582"/>
<evidence type="ECO:0000313" key="7">
    <source>
        <dbReference type="Proteomes" id="UP000085678"/>
    </source>
</evidence>
<dbReference type="CDD" id="cd01102">
    <property type="entry name" value="Link_Domain"/>
    <property type="match status" value="1"/>
</dbReference>
<keyword evidence="4" id="KW-1015">Disulfide bond</keyword>
<evidence type="ECO:0000256" key="3">
    <source>
        <dbReference type="ARBA" id="ARBA00022737"/>
    </source>
</evidence>
<organism evidence="7 8">
    <name type="scientific">Lingula anatina</name>
    <name type="common">Brachiopod</name>
    <name type="synonym">Lingula unguis</name>
    <dbReference type="NCBI Taxonomy" id="7574"/>
    <lineage>
        <taxon>Eukaryota</taxon>
        <taxon>Metazoa</taxon>
        <taxon>Spiralia</taxon>
        <taxon>Lophotrochozoa</taxon>
        <taxon>Brachiopoda</taxon>
        <taxon>Linguliformea</taxon>
        <taxon>Lingulata</taxon>
        <taxon>Lingulida</taxon>
        <taxon>Linguloidea</taxon>
        <taxon>Lingulidae</taxon>
        <taxon>Lingula</taxon>
    </lineage>
</organism>
<dbReference type="PROSITE" id="PS01241">
    <property type="entry name" value="LINK_1"/>
    <property type="match status" value="1"/>
</dbReference>
<evidence type="ECO:0000256" key="4">
    <source>
        <dbReference type="ARBA" id="ARBA00023157"/>
    </source>
</evidence>
<evidence type="ECO:0000313" key="8">
    <source>
        <dbReference type="RefSeq" id="XP_013395354.1"/>
    </source>
</evidence>
<protein>
    <submittedName>
        <fullName evidence="8">Hyaluronan and proteoglycan link protein 3-like</fullName>
    </submittedName>
</protein>
<dbReference type="GO" id="GO:0045202">
    <property type="term" value="C:synapse"/>
    <property type="evidence" value="ECO:0007669"/>
    <property type="project" value="TreeGrafter"/>
</dbReference>
<dbReference type="OMA" id="SPKGRYE"/>
<dbReference type="Proteomes" id="UP000085678">
    <property type="component" value="Unplaced"/>
</dbReference>
<dbReference type="GO" id="GO:0005615">
    <property type="term" value="C:extracellular space"/>
    <property type="evidence" value="ECO:0007669"/>
    <property type="project" value="TreeGrafter"/>
</dbReference>
<feature type="chain" id="PRO_5010175298" evidence="5">
    <location>
        <begin position="17"/>
        <end position="276"/>
    </location>
</feature>
<gene>
    <name evidence="8" type="primary">LOC106162582</name>
</gene>
<keyword evidence="5" id="KW-0732">Signal</keyword>
<keyword evidence="3" id="KW-0677">Repeat</keyword>
<dbReference type="GO" id="GO:0010001">
    <property type="term" value="P:glial cell differentiation"/>
    <property type="evidence" value="ECO:0007669"/>
    <property type="project" value="TreeGrafter"/>
</dbReference>